<dbReference type="AlphaFoldDB" id="A0A6M3K5J3"/>
<sequence>MTHKEARQRIVNGEDVEKVKNQFIQGKLKTINYDKIAYADIRLKIEPKYMSMIFELDFCYYIFWRFGESCPFQQWDRESFETFTKLSNEIYDKMTEAIMTENEKVGKKYPQLAIIKEEEQLDKARDLLGVNFA</sequence>
<reference evidence="2" key="1">
    <citation type="submission" date="2020-03" db="EMBL/GenBank/DDBJ databases">
        <title>The deep terrestrial virosphere.</title>
        <authorList>
            <person name="Holmfeldt K."/>
            <person name="Nilsson E."/>
            <person name="Simone D."/>
            <person name="Lopez-Fernandez M."/>
            <person name="Wu X."/>
            <person name="de Brujin I."/>
            <person name="Lundin D."/>
            <person name="Andersson A."/>
            <person name="Bertilsson S."/>
            <person name="Dopson M."/>
        </authorList>
    </citation>
    <scope>NUCLEOTIDE SEQUENCE</scope>
    <source>
        <strain evidence="2">MM415A01375</strain>
        <strain evidence="1">MM415B01778</strain>
    </source>
</reference>
<gene>
    <name evidence="2" type="ORF">MM415A01375_0009</name>
    <name evidence="1" type="ORF">MM415B01778_0007</name>
</gene>
<accession>A0A6M3K5J3</accession>
<protein>
    <submittedName>
        <fullName evidence="2">Uncharacterized protein</fullName>
    </submittedName>
</protein>
<evidence type="ECO:0000313" key="2">
    <source>
        <dbReference type="EMBL" id="QJA77028.1"/>
    </source>
</evidence>
<name>A0A6M3K5J3_9ZZZZ</name>
<proteinExistence type="predicted"/>
<evidence type="ECO:0000313" key="1">
    <source>
        <dbReference type="EMBL" id="QJA56874.1"/>
    </source>
</evidence>
<dbReference type="EMBL" id="MT142259">
    <property type="protein sequence ID" value="QJA77028.1"/>
    <property type="molecule type" value="Genomic_DNA"/>
</dbReference>
<organism evidence="2">
    <name type="scientific">viral metagenome</name>
    <dbReference type="NCBI Taxonomy" id="1070528"/>
    <lineage>
        <taxon>unclassified sequences</taxon>
        <taxon>metagenomes</taxon>
        <taxon>organismal metagenomes</taxon>
    </lineage>
</organism>
<dbReference type="EMBL" id="MT141243">
    <property type="protein sequence ID" value="QJA56874.1"/>
    <property type="molecule type" value="Genomic_DNA"/>
</dbReference>